<evidence type="ECO:0000256" key="4">
    <source>
        <dbReference type="SAM" id="SignalP"/>
    </source>
</evidence>
<dbReference type="EMBL" id="JAMZEJ010000007">
    <property type="protein sequence ID" value="MCQ8241569.1"/>
    <property type="molecule type" value="Genomic_DNA"/>
</dbReference>
<dbReference type="RefSeq" id="WP_422920317.1">
    <property type="nucleotide sequence ID" value="NZ_JAMZEJ010000007.1"/>
</dbReference>
<evidence type="ECO:0000313" key="7">
    <source>
        <dbReference type="Proteomes" id="UP001524547"/>
    </source>
</evidence>
<dbReference type="CDD" id="cd19970">
    <property type="entry name" value="PBP1_ABC_sugar_binding-like"/>
    <property type="match status" value="1"/>
</dbReference>
<dbReference type="Proteomes" id="UP001524547">
    <property type="component" value="Unassembled WGS sequence"/>
</dbReference>
<comment type="subcellular location">
    <subcellularLocation>
        <location evidence="1">Cell envelope</location>
    </subcellularLocation>
</comment>
<keyword evidence="7" id="KW-1185">Reference proteome</keyword>
<evidence type="ECO:0000256" key="1">
    <source>
        <dbReference type="ARBA" id="ARBA00004196"/>
    </source>
</evidence>
<dbReference type="InterPro" id="IPR028082">
    <property type="entry name" value="Peripla_BP_I"/>
</dbReference>
<dbReference type="Pfam" id="PF13407">
    <property type="entry name" value="Peripla_BP_4"/>
    <property type="match status" value="1"/>
</dbReference>
<keyword evidence="3 4" id="KW-0732">Signal</keyword>
<evidence type="ECO:0000259" key="5">
    <source>
        <dbReference type="Pfam" id="PF13407"/>
    </source>
</evidence>
<evidence type="ECO:0000256" key="3">
    <source>
        <dbReference type="ARBA" id="ARBA00022729"/>
    </source>
</evidence>
<comment type="caution">
    <text evidence="6">The sequence shown here is derived from an EMBL/GenBank/DDBJ whole genome shotgun (WGS) entry which is preliminary data.</text>
</comment>
<organism evidence="6 7">
    <name type="scientific">Rhizosaccharibacter radicis</name>
    <dbReference type="NCBI Taxonomy" id="2782605"/>
    <lineage>
        <taxon>Bacteria</taxon>
        <taxon>Pseudomonadati</taxon>
        <taxon>Pseudomonadota</taxon>
        <taxon>Alphaproteobacteria</taxon>
        <taxon>Acetobacterales</taxon>
        <taxon>Acetobacteraceae</taxon>
        <taxon>Rhizosaccharibacter</taxon>
    </lineage>
</organism>
<feature type="signal peptide" evidence="4">
    <location>
        <begin position="1"/>
        <end position="25"/>
    </location>
</feature>
<comment type="similarity">
    <text evidence="2">Belongs to the bacterial solute-binding protein 2 family.</text>
</comment>
<sequence>MFRRSFVSALVGAGTLAAIRTPALAADHKPVVGLVMKSLANEFFKDMQEGAVQHAKERGDFTLIPVGIQSETDIDGQIAAVENLVTRHVDAIVIAPADSRALLPPIARAIKSGIKVINIDVAFDPASMKKRGVDIAFVGPDNRDGARLSADVLAAKLGRGGKVVILEGNPGAENGVQRRLGFMDSINANGLKLLDSRTAHWETEEANSVFANMLTAHPDIQGVMAANDSMALGVVKAIDASGRSGKIQVVSFDNIPAIRPLLENGKVLATVDQFGAQLAAMGVDNALKEVQGQTLTGWIKTPVKLIKGRDAG</sequence>
<feature type="chain" id="PRO_5046270493" evidence="4">
    <location>
        <begin position="26"/>
        <end position="312"/>
    </location>
</feature>
<dbReference type="InterPro" id="IPR025997">
    <property type="entry name" value="SBP_2_dom"/>
</dbReference>
<dbReference type="SUPFAM" id="SSF53822">
    <property type="entry name" value="Periplasmic binding protein-like I"/>
    <property type="match status" value="1"/>
</dbReference>
<dbReference type="PANTHER" id="PTHR46847">
    <property type="entry name" value="D-ALLOSE-BINDING PERIPLASMIC PROTEIN-RELATED"/>
    <property type="match status" value="1"/>
</dbReference>
<accession>A0ABT1VZ07</accession>
<feature type="domain" description="Periplasmic binding protein" evidence="5">
    <location>
        <begin position="32"/>
        <end position="293"/>
    </location>
</feature>
<dbReference type="PANTHER" id="PTHR46847:SF1">
    <property type="entry name" value="D-ALLOSE-BINDING PERIPLASMIC PROTEIN-RELATED"/>
    <property type="match status" value="1"/>
</dbReference>
<proteinExistence type="inferred from homology"/>
<name>A0ABT1VZ07_9PROT</name>
<reference evidence="6 7" key="1">
    <citation type="submission" date="2022-06" db="EMBL/GenBank/DDBJ databases">
        <title>Rhizosaccharibacter gen. nov. sp. nov. KSS12, endophytic bacteria isolated from sugarcane.</title>
        <authorList>
            <person name="Pitiwittayakul N."/>
        </authorList>
    </citation>
    <scope>NUCLEOTIDE SEQUENCE [LARGE SCALE GENOMIC DNA]</scope>
    <source>
        <strain evidence="6 7">KSS12</strain>
    </source>
</reference>
<gene>
    <name evidence="6" type="ORF">NFI88_12050</name>
</gene>
<evidence type="ECO:0000256" key="2">
    <source>
        <dbReference type="ARBA" id="ARBA00007639"/>
    </source>
</evidence>
<dbReference type="Gene3D" id="3.40.50.2300">
    <property type="match status" value="2"/>
</dbReference>
<evidence type="ECO:0000313" key="6">
    <source>
        <dbReference type="EMBL" id="MCQ8241569.1"/>
    </source>
</evidence>
<protein>
    <submittedName>
        <fullName evidence="6">Sugar ABC transporter substrate-binding protein</fullName>
    </submittedName>
</protein>